<comment type="caution">
    <text evidence="1">The sequence shown here is derived from an EMBL/GenBank/DDBJ whole genome shotgun (WGS) entry which is preliminary data.</text>
</comment>
<proteinExistence type="predicted"/>
<reference evidence="1 2" key="1">
    <citation type="submission" date="2013-11" db="EMBL/GenBank/DDBJ databases">
        <title>The Genome Sequence of Phytophthora parasitica P1569.</title>
        <authorList>
            <consortium name="The Broad Institute Genomics Platform"/>
            <person name="Russ C."/>
            <person name="Tyler B."/>
            <person name="Panabieres F."/>
            <person name="Shan W."/>
            <person name="Tripathy S."/>
            <person name="Grunwald N."/>
            <person name="Machado M."/>
            <person name="Johnson C.S."/>
            <person name="Arredondo F."/>
            <person name="Hong C."/>
            <person name="Coffey M."/>
            <person name="Young S.K."/>
            <person name="Zeng Q."/>
            <person name="Gargeya S."/>
            <person name="Fitzgerald M."/>
            <person name="Abouelleil A."/>
            <person name="Alvarado L."/>
            <person name="Chapman S.B."/>
            <person name="Gainer-Dewar J."/>
            <person name="Goldberg J."/>
            <person name="Griggs A."/>
            <person name="Gujja S."/>
            <person name="Hansen M."/>
            <person name="Howarth C."/>
            <person name="Imamovic A."/>
            <person name="Ireland A."/>
            <person name="Larimer J."/>
            <person name="McCowan C."/>
            <person name="Murphy C."/>
            <person name="Pearson M."/>
            <person name="Poon T.W."/>
            <person name="Priest M."/>
            <person name="Roberts A."/>
            <person name="Saif S."/>
            <person name="Shea T."/>
            <person name="Sykes S."/>
            <person name="Wortman J."/>
            <person name="Nusbaum C."/>
            <person name="Birren B."/>
        </authorList>
    </citation>
    <scope>NUCLEOTIDE SEQUENCE [LARGE SCALE GENOMIC DNA]</scope>
    <source>
        <strain evidence="1 2">P1569</strain>
    </source>
</reference>
<dbReference type="eggNOG" id="ENOG502SQ8I">
    <property type="taxonomic scope" value="Eukaryota"/>
</dbReference>
<dbReference type="AlphaFoldDB" id="V9DWI0"/>
<dbReference type="OrthoDB" id="161978at2759"/>
<sequence length="418" mass="47501">MTWDEGRSSEKTRLCMTARRKRSALGRASKRVKSKTVVEANKTIEDQDDVIMETCRSKQVWKLKQPRYDYQDKSDLKTMMLMQSILPPMRSYLPQFQSAEQLANWVFNVAKYRSMKLNLNCYERSEEVRDALLRQFHRWPGTKVSQATERCQQLSQEAEQQCQEHVQLYLHELRGKLLAGAKALFWLDLLQPLIHPASVPRPEVRDVLTAFLDELKGVDGLYEQLIEKNGRLWAVLTLPLKLEPLFQGVSTLALCGHQIAANEAMQLLAMFASEYPALARGEKCKLPVGISIVASVGDFSPLDLSSLSDLPEMFREQLSAPLVMIVSDWIGVVDEVLDRLKNSLTNKWTSCEQAPFGEELEKTMESELQSAFQRLSHALATDQLYAMRKVAGDGSSIDMDCLNVNIVREQGLLFVTPE</sequence>
<name>V9DWI0_PHYNI</name>
<keyword evidence="2" id="KW-1185">Reference proteome</keyword>
<gene>
    <name evidence="1" type="ORF">F443_21936</name>
</gene>
<protein>
    <submittedName>
        <fullName evidence="1">Uncharacterized protein</fullName>
    </submittedName>
</protein>
<dbReference type="EMBL" id="ANIZ01003822">
    <property type="protein sequence ID" value="ETI31011.1"/>
    <property type="molecule type" value="Genomic_DNA"/>
</dbReference>
<dbReference type="Proteomes" id="UP000018721">
    <property type="component" value="Unassembled WGS sequence"/>
</dbReference>
<dbReference type="HOGENOM" id="CLU_658027_0_0_1"/>
<evidence type="ECO:0000313" key="2">
    <source>
        <dbReference type="Proteomes" id="UP000018721"/>
    </source>
</evidence>
<organism evidence="1 2">
    <name type="scientific">Phytophthora nicotianae P1569</name>
    <dbReference type="NCBI Taxonomy" id="1317065"/>
    <lineage>
        <taxon>Eukaryota</taxon>
        <taxon>Sar</taxon>
        <taxon>Stramenopiles</taxon>
        <taxon>Oomycota</taxon>
        <taxon>Peronosporomycetes</taxon>
        <taxon>Peronosporales</taxon>
        <taxon>Peronosporaceae</taxon>
        <taxon>Phytophthora</taxon>
    </lineage>
</organism>
<accession>V9DWI0</accession>
<evidence type="ECO:0000313" key="1">
    <source>
        <dbReference type="EMBL" id="ETI31011.1"/>
    </source>
</evidence>